<keyword evidence="1" id="KW-1133">Transmembrane helix</keyword>
<dbReference type="EMBL" id="LKCN02000004">
    <property type="protein sequence ID" value="RCI14232.1"/>
    <property type="molecule type" value="Genomic_DNA"/>
</dbReference>
<evidence type="ECO:0000313" key="3">
    <source>
        <dbReference type="Proteomes" id="UP000253664"/>
    </source>
</evidence>
<keyword evidence="1" id="KW-0472">Membrane</keyword>
<evidence type="ECO:0000313" key="2">
    <source>
        <dbReference type="EMBL" id="RCI14232.1"/>
    </source>
</evidence>
<keyword evidence="3" id="KW-1185">Reference proteome</keyword>
<gene>
    <name evidence="2" type="ORF">L249_6194</name>
</gene>
<accession>A0A367LIZ3</accession>
<organism evidence="2 3">
    <name type="scientific">Ophiocordyceps polyrhachis-furcata BCC 54312</name>
    <dbReference type="NCBI Taxonomy" id="1330021"/>
    <lineage>
        <taxon>Eukaryota</taxon>
        <taxon>Fungi</taxon>
        <taxon>Dikarya</taxon>
        <taxon>Ascomycota</taxon>
        <taxon>Pezizomycotina</taxon>
        <taxon>Sordariomycetes</taxon>
        <taxon>Hypocreomycetidae</taxon>
        <taxon>Hypocreales</taxon>
        <taxon>Ophiocordycipitaceae</taxon>
        <taxon>Ophiocordyceps</taxon>
    </lineage>
</organism>
<comment type="caution">
    <text evidence="2">The sequence shown here is derived from an EMBL/GenBank/DDBJ whole genome shotgun (WGS) entry which is preliminary data.</text>
</comment>
<proteinExistence type="predicted"/>
<reference evidence="2 3" key="1">
    <citation type="journal article" date="2015" name="BMC Genomics">
        <title>Insights from the genome of Ophiocordyceps polyrhachis-furcata to pathogenicity and host specificity in insect fungi.</title>
        <authorList>
            <person name="Wichadakul D."/>
            <person name="Kobmoo N."/>
            <person name="Ingsriswang S."/>
            <person name="Tangphatsornruang S."/>
            <person name="Chantasingh D."/>
            <person name="Luangsa-ard J.J."/>
            <person name="Eurwilaichitr L."/>
        </authorList>
    </citation>
    <scope>NUCLEOTIDE SEQUENCE [LARGE SCALE GENOMIC DNA]</scope>
    <source>
        <strain evidence="2 3">BCC 54312</strain>
    </source>
</reference>
<feature type="transmembrane region" description="Helical" evidence="1">
    <location>
        <begin position="15"/>
        <end position="43"/>
    </location>
</feature>
<name>A0A367LIZ3_9HYPO</name>
<protein>
    <submittedName>
        <fullName evidence="2">Uncharacterized protein</fullName>
    </submittedName>
</protein>
<dbReference type="AlphaFoldDB" id="A0A367LIZ3"/>
<dbReference type="Proteomes" id="UP000253664">
    <property type="component" value="Unassembled WGS sequence"/>
</dbReference>
<sequence>MRADVMTHGDKSGVYGLSFFFCFCFCFFFSFVFCLVMFCFVAFKRAMAGPHRLCMSMTEEQGGKKKKGGKFVCIIFISSPSLDKFKSATEEEEDERVVGCYSCHDE</sequence>
<keyword evidence="1" id="KW-0812">Transmembrane</keyword>
<evidence type="ECO:0000256" key="1">
    <source>
        <dbReference type="SAM" id="Phobius"/>
    </source>
</evidence>